<name>A0A0D3IGY7_EMIH1</name>
<keyword evidence="1" id="KW-0732">Signal</keyword>
<keyword evidence="3" id="KW-1185">Reference proteome</keyword>
<dbReference type="RefSeq" id="XP_005762951.1">
    <property type="nucleotide sequence ID" value="XM_005762894.1"/>
</dbReference>
<dbReference type="PaxDb" id="2903-EOD10522"/>
<dbReference type="EnsemblProtists" id="EOD10522">
    <property type="protein sequence ID" value="EOD10522"/>
    <property type="gene ID" value="EMIHUDRAFT_215794"/>
</dbReference>
<evidence type="ECO:0000256" key="1">
    <source>
        <dbReference type="SAM" id="SignalP"/>
    </source>
</evidence>
<organism evidence="2 3">
    <name type="scientific">Emiliania huxleyi (strain CCMP1516)</name>
    <dbReference type="NCBI Taxonomy" id="280463"/>
    <lineage>
        <taxon>Eukaryota</taxon>
        <taxon>Haptista</taxon>
        <taxon>Haptophyta</taxon>
        <taxon>Prymnesiophyceae</taxon>
        <taxon>Isochrysidales</taxon>
        <taxon>Noelaerhabdaceae</taxon>
        <taxon>Emiliania</taxon>
    </lineage>
</organism>
<dbReference type="PANTHER" id="PTHR36362:SF1">
    <property type="entry name" value="DNA-DIRECTED RNA POLYMERASE SUBUNIT BETA"/>
    <property type="match status" value="1"/>
</dbReference>
<dbReference type="GO" id="GO:0012505">
    <property type="term" value="C:endomembrane system"/>
    <property type="evidence" value="ECO:0007669"/>
    <property type="project" value="TreeGrafter"/>
</dbReference>
<dbReference type="Proteomes" id="UP000013827">
    <property type="component" value="Unassembled WGS sequence"/>
</dbReference>
<protein>
    <submittedName>
        <fullName evidence="2">Uncharacterized protein</fullName>
    </submittedName>
</protein>
<dbReference type="KEGG" id="ehx:EMIHUDRAFT_215794"/>
<dbReference type="AlphaFoldDB" id="A0A0D3IGY7"/>
<reference evidence="3" key="1">
    <citation type="journal article" date="2013" name="Nature">
        <title>Pan genome of the phytoplankton Emiliania underpins its global distribution.</title>
        <authorList>
            <person name="Read B.A."/>
            <person name="Kegel J."/>
            <person name="Klute M.J."/>
            <person name="Kuo A."/>
            <person name="Lefebvre S.C."/>
            <person name="Maumus F."/>
            <person name="Mayer C."/>
            <person name="Miller J."/>
            <person name="Monier A."/>
            <person name="Salamov A."/>
            <person name="Young J."/>
            <person name="Aguilar M."/>
            <person name="Claverie J.M."/>
            <person name="Frickenhaus S."/>
            <person name="Gonzalez K."/>
            <person name="Herman E.K."/>
            <person name="Lin Y.C."/>
            <person name="Napier J."/>
            <person name="Ogata H."/>
            <person name="Sarno A.F."/>
            <person name="Shmutz J."/>
            <person name="Schroeder D."/>
            <person name="de Vargas C."/>
            <person name="Verret F."/>
            <person name="von Dassow P."/>
            <person name="Valentin K."/>
            <person name="Van de Peer Y."/>
            <person name="Wheeler G."/>
            <person name="Dacks J.B."/>
            <person name="Delwiche C.F."/>
            <person name="Dyhrman S.T."/>
            <person name="Glockner G."/>
            <person name="John U."/>
            <person name="Richards T."/>
            <person name="Worden A.Z."/>
            <person name="Zhang X."/>
            <person name="Grigoriev I.V."/>
            <person name="Allen A.E."/>
            <person name="Bidle K."/>
            <person name="Borodovsky M."/>
            <person name="Bowler C."/>
            <person name="Brownlee C."/>
            <person name="Cock J.M."/>
            <person name="Elias M."/>
            <person name="Gladyshev V.N."/>
            <person name="Groth M."/>
            <person name="Guda C."/>
            <person name="Hadaegh A."/>
            <person name="Iglesias-Rodriguez M.D."/>
            <person name="Jenkins J."/>
            <person name="Jones B.M."/>
            <person name="Lawson T."/>
            <person name="Leese F."/>
            <person name="Lindquist E."/>
            <person name="Lobanov A."/>
            <person name="Lomsadze A."/>
            <person name="Malik S.B."/>
            <person name="Marsh M.E."/>
            <person name="Mackinder L."/>
            <person name="Mock T."/>
            <person name="Mueller-Roeber B."/>
            <person name="Pagarete A."/>
            <person name="Parker M."/>
            <person name="Probert I."/>
            <person name="Quesneville H."/>
            <person name="Raines C."/>
            <person name="Rensing S.A."/>
            <person name="Riano-Pachon D.M."/>
            <person name="Richier S."/>
            <person name="Rokitta S."/>
            <person name="Shiraiwa Y."/>
            <person name="Soanes D.M."/>
            <person name="van der Giezen M."/>
            <person name="Wahlund T.M."/>
            <person name="Williams B."/>
            <person name="Wilson W."/>
            <person name="Wolfe G."/>
            <person name="Wurch L.L."/>
        </authorList>
    </citation>
    <scope>NUCLEOTIDE SEQUENCE</scope>
</reference>
<sequence length="224" mass="24225">MCHTVRWASLGIDVASALVVMDDHQDHLQRIEQAARAGFRHLLFDDNFVPGVGDIFSVKNACDGGLGSEGGGAPAQAPCGGGDLRRHFGPPRRCTNFHSSCTSLGPKELAAARERLLRAVDVIWEVPPIAAVDAPYQAVRKYIRPGGTFTYDGPVGRRWTQLHTELARQSIKPPLFPSSAEAASALNVSTGYLRTQATQYLNMVYVRLAPQGRSLSNRAAASML</sequence>
<feature type="chain" id="PRO_5044259778" evidence="1">
    <location>
        <begin position="18"/>
        <end position="224"/>
    </location>
</feature>
<dbReference type="GeneID" id="17256664"/>
<dbReference type="eggNOG" id="ENOG502QQ97">
    <property type="taxonomic scope" value="Eukaryota"/>
</dbReference>
<dbReference type="HOGENOM" id="CLU_1236997_0_0_1"/>
<evidence type="ECO:0000313" key="3">
    <source>
        <dbReference type="Proteomes" id="UP000013827"/>
    </source>
</evidence>
<feature type="signal peptide" evidence="1">
    <location>
        <begin position="1"/>
        <end position="17"/>
    </location>
</feature>
<dbReference type="PANTHER" id="PTHR36362">
    <property type="entry name" value="DNA-DIRECTED RNA POLYMERASE SUBUNIT BETA"/>
    <property type="match status" value="1"/>
</dbReference>
<evidence type="ECO:0000313" key="2">
    <source>
        <dbReference type="EnsemblProtists" id="EOD10522"/>
    </source>
</evidence>
<reference evidence="2" key="2">
    <citation type="submission" date="2024-10" db="UniProtKB">
        <authorList>
            <consortium name="EnsemblProtists"/>
        </authorList>
    </citation>
    <scope>IDENTIFICATION</scope>
</reference>
<accession>A0A0D3IGY7</accession>
<proteinExistence type="predicted"/>